<organism evidence="2 3">
    <name type="scientific">Cedecea lapagei</name>
    <dbReference type="NCBI Taxonomy" id="158823"/>
    <lineage>
        <taxon>Bacteria</taxon>
        <taxon>Pseudomonadati</taxon>
        <taxon>Pseudomonadota</taxon>
        <taxon>Gammaproteobacteria</taxon>
        <taxon>Enterobacterales</taxon>
        <taxon>Enterobacteriaceae</taxon>
        <taxon>Cedecea</taxon>
    </lineage>
</organism>
<dbReference type="InterPro" id="IPR027417">
    <property type="entry name" value="P-loop_NTPase"/>
</dbReference>
<protein>
    <recommendedName>
        <fullName evidence="1">TIR domain-containing protein</fullName>
    </recommendedName>
</protein>
<dbReference type="Gene3D" id="3.40.50.10140">
    <property type="entry name" value="Toll/interleukin-1 receptor homology (TIR) domain"/>
    <property type="match status" value="1"/>
</dbReference>
<feature type="domain" description="TIR" evidence="1">
    <location>
        <begin position="1"/>
        <end position="151"/>
    </location>
</feature>
<dbReference type="InterPro" id="IPR035897">
    <property type="entry name" value="Toll_tir_struct_dom_sf"/>
</dbReference>
<name>A0A3S4KUX0_9ENTR</name>
<dbReference type="KEGG" id="clap:NCTC11466_02760"/>
<sequence>MKAFLSHNFSDKNFVKEIYDNLTATHAVFDEQTFPSNSYLVDEIRNSMLDCDIFVLFLSRAALASKWVNGEIDLAKELSFIKSIKKIMVFLLDDTKWNELPTSFQQFRAESIPNPIQISTTIRNELSALLNNKVDECYGREDDVKKITNHLVMMDEKPKFILLSGPDGIGRKTLGREVYRKLYKLVSGTIEINIDDYANLDSVHTSLIKYTANWRGREFLEEKDRFNRFSESEKIKHIGSMIDGICVPSKQVLFLDISNISLNHDGELNPLLKSLMKCLNKHSWPHVVFISKRHVDIDDFDDGYSYQVYPLSEGDSIYLFRMLINLYDIEIPKQELSIIEQNFIGHPGLINMVATYLKTTLITN</sequence>
<dbReference type="Gene3D" id="3.40.50.300">
    <property type="entry name" value="P-loop containing nucleotide triphosphate hydrolases"/>
    <property type="match status" value="1"/>
</dbReference>
<evidence type="ECO:0000259" key="1">
    <source>
        <dbReference type="PROSITE" id="PS50104"/>
    </source>
</evidence>
<proteinExistence type="predicted"/>
<dbReference type="EMBL" id="LR134201">
    <property type="protein sequence ID" value="VEB98611.1"/>
    <property type="molecule type" value="Genomic_DNA"/>
</dbReference>
<gene>
    <name evidence="2" type="ORF">NCTC11466_02760</name>
</gene>
<evidence type="ECO:0000313" key="3">
    <source>
        <dbReference type="Proteomes" id="UP000274122"/>
    </source>
</evidence>
<reference evidence="2 3" key="1">
    <citation type="submission" date="2018-12" db="EMBL/GenBank/DDBJ databases">
        <authorList>
            <consortium name="Pathogen Informatics"/>
        </authorList>
    </citation>
    <scope>NUCLEOTIDE SEQUENCE [LARGE SCALE GENOMIC DNA]</scope>
    <source>
        <strain evidence="2 3">NCTC11466</strain>
    </source>
</reference>
<dbReference type="SUPFAM" id="SSF52200">
    <property type="entry name" value="Toll/Interleukin receptor TIR domain"/>
    <property type="match status" value="1"/>
</dbReference>
<keyword evidence="3" id="KW-1185">Reference proteome</keyword>
<dbReference type="AlphaFoldDB" id="A0A3S4KUX0"/>
<dbReference type="Pfam" id="PF13676">
    <property type="entry name" value="TIR_2"/>
    <property type="match status" value="1"/>
</dbReference>
<dbReference type="Proteomes" id="UP000274122">
    <property type="component" value="Chromosome"/>
</dbReference>
<dbReference type="SUPFAM" id="SSF52540">
    <property type="entry name" value="P-loop containing nucleoside triphosphate hydrolases"/>
    <property type="match status" value="1"/>
</dbReference>
<dbReference type="RefSeq" id="WP_164716860.1">
    <property type="nucleotide sequence ID" value="NZ_LR134201.1"/>
</dbReference>
<dbReference type="InterPro" id="IPR000157">
    <property type="entry name" value="TIR_dom"/>
</dbReference>
<dbReference type="GO" id="GO:0007165">
    <property type="term" value="P:signal transduction"/>
    <property type="evidence" value="ECO:0007669"/>
    <property type="project" value="InterPro"/>
</dbReference>
<dbReference type="PROSITE" id="PS50104">
    <property type="entry name" value="TIR"/>
    <property type="match status" value="1"/>
</dbReference>
<evidence type="ECO:0000313" key="2">
    <source>
        <dbReference type="EMBL" id="VEB98611.1"/>
    </source>
</evidence>
<accession>A0A3S4KUX0</accession>